<dbReference type="GO" id="GO:0016491">
    <property type="term" value="F:oxidoreductase activity"/>
    <property type="evidence" value="ECO:0007669"/>
    <property type="project" value="UniProtKB-KW"/>
</dbReference>
<feature type="domain" description="FAD/NAD(P)-binding" evidence="1">
    <location>
        <begin position="17"/>
        <end position="316"/>
    </location>
</feature>
<dbReference type="EC" id="1.-.-.-" evidence="2"/>
<dbReference type="Gene3D" id="3.50.50.60">
    <property type="entry name" value="FAD/NAD(P)-binding domain"/>
    <property type="match status" value="2"/>
</dbReference>
<reference evidence="3" key="1">
    <citation type="journal article" date="2019" name="Int. J. Syst. Evol. Microbiol.">
        <title>The Global Catalogue of Microorganisms (GCM) 10K type strain sequencing project: providing services to taxonomists for standard genome sequencing and annotation.</title>
        <authorList>
            <consortium name="The Broad Institute Genomics Platform"/>
            <consortium name="The Broad Institute Genome Sequencing Center for Infectious Disease"/>
            <person name="Wu L."/>
            <person name="Ma J."/>
        </authorList>
    </citation>
    <scope>NUCLEOTIDE SEQUENCE [LARGE SCALE GENOMIC DNA]</scope>
    <source>
        <strain evidence="3">CGMCC 1.12470</strain>
    </source>
</reference>
<protein>
    <submittedName>
        <fullName evidence="2">FAD/NAD(P)-binding oxidoreductase</fullName>
        <ecNumber evidence="2">1.-.-.-</ecNumber>
    </submittedName>
</protein>
<dbReference type="EMBL" id="JBHUDX010000079">
    <property type="protein sequence ID" value="MFD1661572.1"/>
    <property type="molecule type" value="Genomic_DNA"/>
</dbReference>
<keyword evidence="3" id="KW-1185">Reference proteome</keyword>
<dbReference type="RefSeq" id="WP_381087676.1">
    <property type="nucleotide sequence ID" value="NZ_JBHUDX010000079.1"/>
</dbReference>
<accession>A0ABW4IXY0</accession>
<dbReference type="SUPFAM" id="SSF51905">
    <property type="entry name" value="FAD/NAD(P)-binding domain"/>
    <property type="match status" value="1"/>
</dbReference>
<comment type="caution">
    <text evidence="2">The sequence shown here is derived from an EMBL/GenBank/DDBJ whole genome shotgun (WGS) entry which is preliminary data.</text>
</comment>
<dbReference type="InterPro" id="IPR036188">
    <property type="entry name" value="FAD/NAD-bd_sf"/>
</dbReference>
<dbReference type="Pfam" id="PF07992">
    <property type="entry name" value="Pyr_redox_2"/>
    <property type="match status" value="1"/>
</dbReference>
<dbReference type="InterPro" id="IPR023753">
    <property type="entry name" value="FAD/NAD-binding_dom"/>
</dbReference>
<dbReference type="Proteomes" id="UP001597261">
    <property type="component" value="Unassembled WGS sequence"/>
</dbReference>
<name>A0ABW4IXY0_9ACTN</name>
<evidence type="ECO:0000313" key="2">
    <source>
        <dbReference type="EMBL" id="MFD1661572.1"/>
    </source>
</evidence>
<dbReference type="PANTHER" id="PTHR10632">
    <property type="entry name" value="SULFIDE:QUINONE OXIDOREDUCTASE"/>
    <property type="match status" value="1"/>
</dbReference>
<evidence type="ECO:0000259" key="1">
    <source>
        <dbReference type="Pfam" id="PF07992"/>
    </source>
</evidence>
<keyword evidence="2" id="KW-0560">Oxidoreductase</keyword>
<sequence>MAATPSSAGEPIAGRHRVAIIGGGSGGISVAARLRRAGISDITVVEPSDTHWYQPLWTLVGGGQAPLSASRRPEASVMPDGVRWIRQHAVAVDPDARTVTLSGGDSLTYEYLVMAPGLQLDWSGVPGLAEAVGHDRVSSNYASEYAPRTWELIKNLRSGTAIFTHPAGPLKCGGAPQKIAYLAADYWRKQKVLDRIRVILVIPDPAMFKVPEWTRTLEKVAARYGIEVRLQSEMTAVDGDRREVTITDHASGVKETISYGLLHAVPPQSAPDWVKASPLADPASPFGFVAADKYTLQHPQHPNVFSVGDVANVPTSKTGAAVRKQAPVVVANLLAVMNGRTPAHRYDGYTSCPLVTARDKMLLAEFDYDLKPKPSFPVINTFKERRDMWVFKRYVLPPVYWHGMLTGRL</sequence>
<dbReference type="PRINTS" id="PR00420">
    <property type="entry name" value="RNGMNOXGNASE"/>
</dbReference>
<dbReference type="InterPro" id="IPR015904">
    <property type="entry name" value="Sulphide_quinone_reductase"/>
</dbReference>
<organism evidence="2 3">
    <name type="scientific">Streptomyces caeni</name>
    <dbReference type="NCBI Taxonomy" id="2307231"/>
    <lineage>
        <taxon>Bacteria</taxon>
        <taxon>Bacillati</taxon>
        <taxon>Actinomycetota</taxon>
        <taxon>Actinomycetes</taxon>
        <taxon>Kitasatosporales</taxon>
        <taxon>Streptomycetaceae</taxon>
        <taxon>Streptomyces</taxon>
    </lineage>
</organism>
<gene>
    <name evidence="2" type="ORF">ACFSL4_26050</name>
</gene>
<dbReference type="PANTHER" id="PTHR10632:SF2">
    <property type="entry name" value="SULFIDE:QUINONE OXIDOREDUCTASE, MITOCHONDRIAL"/>
    <property type="match status" value="1"/>
</dbReference>
<evidence type="ECO:0000313" key="3">
    <source>
        <dbReference type="Proteomes" id="UP001597261"/>
    </source>
</evidence>
<proteinExistence type="predicted"/>